<dbReference type="GO" id="GO:0035438">
    <property type="term" value="F:cyclic-di-GMP binding"/>
    <property type="evidence" value="ECO:0007669"/>
    <property type="project" value="InterPro"/>
</dbReference>
<evidence type="ECO:0000313" key="2">
    <source>
        <dbReference type="EMBL" id="QBZ83893.1"/>
    </source>
</evidence>
<dbReference type="InterPro" id="IPR009875">
    <property type="entry name" value="PilZ_domain"/>
</dbReference>
<reference evidence="2 3" key="1">
    <citation type="submission" date="2018-08" db="EMBL/GenBank/DDBJ databases">
        <title>Horizontal acquisition of hydrogen conversion ability and other habitat adaptations in Hydrogenovibrio crunogenus strains.</title>
        <authorList>
            <person name="Gonnella G."/>
            <person name="Adam N."/>
            <person name="Perner M."/>
        </authorList>
    </citation>
    <scope>NUCLEOTIDE SEQUENCE [LARGE SCALE GENOMIC DNA]</scope>
    <source>
        <strain evidence="2 3">SP-41</strain>
    </source>
</reference>
<evidence type="ECO:0000259" key="1">
    <source>
        <dbReference type="Pfam" id="PF07238"/>
    </source>
</evidence>
<dbReference type="Proteomes" id="UP000296201">
    <property type="component" value="Chromosome"/>
</dbReference>
<proteinExistence type="predicted"/>
<evidence type="ECO:0000313" key="3">
    <source>
        <dbReference type="Proteomes" id="UP000296201"/>
    </source>
</evidence>
<protein>
    <recommendedName>
        <fullName evidence="1">PilZ domain-containing protein</fullName>
    </recommendedName>
</protein>
<gene>
    <name evidence="2" type="ORF">GHNINEIG_01961</name>
</gene>
<sequence>MNRWFHKGNSRRFFRIDMPIRLFIAPSSPIKDREIFATGIDYFPPTTKRLIERQKNETYFWINRIQDQKEIVSALFQETIEAVEFFGQCAESVSKGINPKVDPKYWMQINQRLKGFQTIETLKSSSPKTYGYFKLIEEKYLLFLQSIADSISLSTPTEFKANANLPYGFKIDETLELFKSDKFAKIPLIQAILSLSTFMDTYIEAYRQINDDNIMRQYPQEWKLQQANVSASGIALLMNKRFKNFEKVDVYFYFPTQNATLSFSGSIVDVRSIDDQYKERVAVNFEFPDGKTQDFLQNEIQRYELEECMSLTL</sequence>
<dbReference type="AlphaFoldDB" id="A0A4P7P191"/>
<accession>A0A4P7P191</accession>
<dbReference type="Pfam" id="PF07238">
    <property type="entry name" value="PilZ"/>
    <property type="match status" value="1"/>
</dbReference>
<dbReference type="OrthoDB" id="5611636at2"/>
<feature type="domain" description="PilZ" evidence="1">
    <location>
        <begin position="219"/>
        <end position="298"/>
    </location>
</feature>
<organism evidence="2 3">
    <name type="scientific">Hydrogenovibrio crunogenus</name>
    <dbReference type="NCBI Taxonomy" id="39765"/>
    <lineage>
        <taxon>Bacteria</taxon>
        <taxon>Pseudomonadati</taxon>
        <taxon>Pseudomonadota</taxon>
        <taxon>Gammaproteobacteria</taxon>
        <taxon>Thiotrichales</taxon>
        <taxon>Piscirickettsiaceae</taxon>
        <taxon>Hydrogenovibrio</taxon>
    </lineage>
</organism>
<name>A0A4P7P191_9GAMM</name>
<dbReference type="RefSeq" id="WP_135796476.1">
    <property type="nucleotide sequence ID" value="NZ_CP032096.1"/>
</dbReference>
<dbReference type="EMBL" id="CP032096">
    <property type="protein sequence ID" value="QBZ83893.1"/>
    <property type="molecule type" value="Genomic_DNA"/>
</dbReference>
<keyword evidence="3" id="KW-1185">Reference proteome</keyword>